<dbReference type="InterPro" id="IPR007348">
    <property type="entry name" value="CopC_dom"/>
</dbReference>
<dbReference type="GO" id="GO:0005507">
    <property type="term" value="F:copper ion binding"/>
    <property type="evidence" value="ECO:0007669"/>
    <property type="project" value="InterPro"/>
</dbReference>
<evidence type="ECO:0000313" key="5">
    <source>
        <dbReference type="EMBL" id="XBT81159.1"/>
    </source>
</evidence>
<evidence type="ECO:0000256" key="2">
    <source>
        <dbReference type="ARBA" id="ARBA00023008"/>
    </source>
</evidence>
<dbReference type="Gene3D" id="2.60.40.1220">
    <property type="match status" value="1"/>
</dbReference>
<dbReference type="GO" id="GO:0042597">
    <property type="term" value="C:periplasmic space"/>
    <property type="evidence" value="ECO:0007669"/>
    <property type="project" value="InterPro"/>
</dbReference>
<dbReference type="InterPro" id="IPR014756">
    <property type="entry name" value="Ig_E-set"/>
</dbReference>
<protein>
    <submittedName>
        <fullName evidence="5">Copper resistance CopC family protein</fullName>
    </submittedName>
</protein>
<gene>
    <name evidence="5" type="ORF">ABIH81_26460</name>
</gene>
<dbReference type="AlphaFoldDB" id="A0AAU7QY31"/>
<keyword evidence="3" id="KW-1133">Transmembrane helix</keyword>
<dbReference type="GO" id="GO:0046688">
    <property type="term" value="P:response to copper ion"/>
    <property type="evidence" value="ECO:0007669"/>
    <property type="project" value="InterPro"/>
</dbReference>
<dbReference type="InterPro" id="IPR014755">
    <property type="entry name" value="Cu-Rt/internalin_Ig-like"/>
</dbReference>
<evidence type="ECO:0000259" key="4">
    <source>
        <dbReference type="Pfam" id="PF04234"/>
    </source>
</evidence>
<keyword evidence="3" id="KW-0812">Transmembrane</keyword>
<dbReference type="EMBL" id="CP157974">
    <property type="protein sequence ID" value="XBT81159.1"/>
    <property type="molecule type" value="Genomic_DNA"/>
</dbReference>
<sequence length="190" mass="19442">MTRARWASAVVVGLVVLFGWTGAAWAGSGVASSVPTDGAVLASAPSAVELVFTGRPVAAASHVAVRDAAGRSLAVGEPRPSGDRSLVQTVRSAERGDVSVTYHVVLADGGEKIGTLWFSVGTGVRPARSSDQGGEAAAPLHEHGIDPLSAVLLLVNAVVVFVAVAMLVLRPRRGVEPPPAAAQQPEMSRR</sequence>
<evidence type="ECO:0000256" key="3">
    <source>
        <dbReference type="SAM" id="Phobius"/>
    </source>
</evidence>
<feature type="domain" description="CopC" evidence="4">
    <location>
        <begin position="30"/>
        <end position="120"/>
    </location>
</feature>
<name>A0AAU7QY31_9ACTN</name>
<accession>A0AAU7QY31</accession>
<evidence type="ECO:0000256" key="1">
    <source>
        <dbReference type="ARBA" id="ARBA00022729"/>
    </source>
</evidence>
<reference evidence="5" key="1">
    <citation type="submission" date="2024-06" db="EMBL/GenBank/DDBJ databases">
        <title>Micromonospora sp. strain HUAS YX12 genome sequences.</title>
        <authorList>
            <person name="Mo P."/>
        </authorList>
    </citation>
    <scope>NUCLEOTIDE SEQUENCE</scope>
    <source>
        <strain evidence="5">HUAS YX12</strain>
    </source>
</reference>
<keyword evidence="1" id="KW-0732">Signal</keyword>
<keyword evidence="2" id="KW-0186">Copper</keyword>
<feature type="transmembrane region" description="Helical" evidence="3">
    <location>
        <begin position="148"/>
        <end position="169"/>
    </location>
</feature>
<dbReference type="Pfam" id="PF04234">
    <property type="entry name" value="CopC"/>
    <property type="match status" value="1"/>
</dbReference>
<organism evidence="5">
    <name type="scientific">Micromonospora sp. HUAS YX12</name>
    <dbReference type="NCBI Taxonomy" id="3156396"/>
    <lineage>
        <taxon>Bacteria</taxon>
        <taxon>Bacillati</taxon>
        <taxon>Actinomycetota</taxon>
        <taxon>Actinomycetes</taxon>
        <taxon>Micromonosporales</taxon>
        <taxon>Micromonosporaceae</taxon>
        <taxon>Micromonospora</taxon>
    </lineage>
</organism>
<proteinExistence type="predicted"/>
<dbReference type="SUPFAM" id="SSF81296">
    <property type="entry name" value="E set domains"/>
    <property type="match status" value="1"/>
</dbReference>
<dbReference type="RefSeq" id="WP_349877575.1">
    <property type="nucleotide sequence ID" value="NZ_CP157974.1"/>
</dbReference>
<keyword evidence="3" id="KW-0472">Membrane</keyword>